<feature type="region of interest" description="Disordered" evidence="1">
    <location>
        <begin position="153"/>
        <end position="174"/>
    </location>
</feature>
<evidence type="ECO:0000313" key="3">
    <source>
        <dbReference type="Proteomes" id="UP000095751"/>
    </source>
</evidence>
<reference evidence="2 3" key="1">
    <citation type="submission" date="2016-09" db="EMBL/GenBank/DDBJ databases">
        <title>Extensive genetic diversity and differential bi-allelic expression allows diatom success in the polar Southern Ocean.</title>
        <authorList>
            <consortium name="DOE Joint Genome Institute"/>
            <person name="Mock T."/>
            <person name="Otillar R.P."/>
            <person name="Strauss J."/>
            <person name="Dupont C."/>
            <person name="Frickenhaus S."/>
            <person name="Maumus F."/>
            <person name="Mcmullan M."/>
            <person name="Sanges R."/>
            <person name="Schmutz J."/>
            <person name="Toseland A."/>
            <person name="Valas R."/>
            <person name="Veluchamy A."/>
            <person name="Ward B.J."/>
            <person name="Allen A."/>
            <person name="Barry K."/>
            <person name="Falciatore A."/>
            <person name="Ferrante M."/>
            <person name="Fortunato A.E."/>
            <person name="Gloeckner G."/>
            <person name="Gruber A."/>
            <person name="Hipkin R."/>
            <person name="Janech M."/>
            <person name="Kroth P."/>
            <person name="Leese F."/>
            <person name="Lindquist E."/>
            <person name="Lyon B.R."/>
            <person name="Martin J."/>
            <person name="Mayer C."/>
            <person name="Parker M."/>
            <person name="Quesneville H."/>
            <person name="Raymond J."/>
            <person name="Uhlig C."/>
            <person name="Valentin K.U."/>
            <person name="Worden A.Z."/>
            <person name="Armbrust E.V."/>
            <person name="Bowler C."/>
            <person name="Green B."/>
            <person name="Moulton V."/>
            <person name="Van Oosterhout C."/>
            <person name="Grigoriev I."/>
        </authorList>
    </citation>
    <scope>NUCLEOTIDE SEQUENCE [LARGE SCALE GENOMIC DNA]</scope>
    <source>
        <strain evidence="2 3">CCMP1102</strain>
    </source>
</reference>
<organism evidence="2 3">
    <name type="scientific">Fragilariopsis cylindrus CCMP1102</name>
    <dbReference type="NCBI Taxonomy" id="635003"/>
    <lineage>
        <taxon>Eukaryota</taxon>
        <taxon>Sar</taxon>
        <taxon>Stramenopiles</taxon>
        <taxon>Ochrophyta</taxon>
        <taxon>Bacillariophyta</taxon>
        <taxon>Bacillariophyceae</taxon>
        <taxon>Bacillariophycidae</taxon>
        <taxon>Bacillariales</taxon>
        <taxon>Bacillariaceae</taxon>
        <taxon>Fragilariopsis</taxon>
    </lineage>
</organism>
<name>A0A1E7EQW9_9STRA</name>
<proteinExistence type="predicted"/>
<gene>
    <name evidence="2" type="ORF">FRACYDRAFT_250084</name>
</gene>
<protein>
    <submittedName>
        <fullName evidence="2">Uncharacterized protein</fullName>
    </submittedName>
</protein>
<dbReference type="AlphaFoldDB" id="A0A1E7EQW9"/>
<dbReference type="KEGG" id="fcy:FRACYDRAFT_250084"/>
<dbReference type="EMBL" id="KV784381">
    <property type="protein sequence ID" value="OEU08295.1"/>
    <property type="molecule type" value="Genomic_DNA"/>
</dbReference>
<feature type="compositionally biased region" description="Polar residues" evidence="1">
    <location>
        <begin position="109"/>
        <end position="120"/>
    </location>
</feature>
<keyword evidence="3" id="KW-1185">Reference proteome</keyword>
<sequence length="193" mass="21495">MKSLSSTSDCSSIPLYVPTGSMPVSHHQQHSPCSPSYYHRPRLENRSLSIGLPSQYPGHDRRGSLESYVLEELLDFDESFGPSFSSESLNTDEECLLSGTSLTEDDGDSSMTWASSSQSPKDLLRDSSSSFRISPPRRNQVVVELSSSRKCISSLPMIDGPPRRSNHHRRSRGMGSKEFHNVVLKDLNMDMDV</sequence>
<evidence type="ECO:0000256" key="1">
    <source>
        <dbReference type="SAM" id="MobiDB-lite"/>
    </source>
</evidence>
<dbReference type="InParanoid" id="A0A1E7EQW9"/>
<accession>A0A1E7EQW9</accession>
<feature type="region of interest" description="Disordered" evidence="1">
    <location>
        <begin position="99"/>
        <end position="132"/>
    </location>
</feature>
<evidence type="ECO:0000313" key="2">
    <source>
        <dbReference type="EMBL" id="OEU08295.1"/>
    </source>
</evidence>
<dbReference type="Proteomes" id="UP000095751">
    <property type="component" value="Unassembled WGS sequence"/>
</dbReference>